<evidence type="ECO:0000313" key="2">
    <source>
        <dbReference type="Proteomes" id="UP000823775"/>
    </source>
</evidence>
<organism evidence="1 2">
    <name type="scientific">Datura stramonium</name>
    <name type="common">Jimsonweed</name>
    <name type="synonym">Common thornapple</name>
    <dbReference type="NCBI Taxonomy" id="4076"/>
    <lineage>
        <taxon>Eukaryota</taxon>
        <taxon>Viridiplantae</taxon>
        <taxon>Streptophyta</taxon>
        <taxon>Embryophyta</taxon>
        <taxon>Tracheophyta</taxon>
        <taxon>Spermatophyta</taxon>
        <taxon>Magnoliopsida</taxon>
        <taxon>eudicotyledons</taxon>
        <taxon>Gunneridae</taxon>
        <taxon>Pentapetalae</taxon>
        <taxon>asterids</taxon>
        <taxon>lamiids</taxon>
        <taxon>Solanales</taxon>
        <taxon>Solanaceae</taxon>
        <taxon>Solanoideae</taxon>
        <taxon>Datureae</taxon>
        <taxon>Datura</taxon>
    </lineage>
</organism>
<evidence type="ECO:0000313" key="1">
    <source>
        <dbReference type="EMBL" id="MCD9559547.1"/>
    </source>
</evidence>
<dbReference type="Proteomes" id="UP000823775">
    <property type="component" value="Unassembled WGS sequence"/>
</dbReference>
<comment type="caution">
    <text evidence="1">The sequence shown here is derived from an EMBL/GenBank/DDBJ whole genome shotgun (WGS) entry which is preliminary data.</text>
</comment>
<reference evidence="1 2" key="1">
    <citation type="journal article" date="2021" name="BMC Genomics">
        <title>Datura genome reveals duplications of psychoactive alkaloid biosynthetic genes and high mutation rate following tissue culture.</title>
        <authorList>
            <person name="Rajewski A."/>
            <person name="Carter-House D."/>
            <person name="Stajich J."/>
            <person name="Litt A."/>
        </authorList>
    </citation>
    <scope>NUCLEOTIDE SEQUENCE [LARGE SCALE GENOMIC DNA]</scope>
    <source>
        <strain evidence="1">AR-01</strain>
    </source>
</reference>
<proteinExistence type="predicted"/>
<accession>A0ABS8UN29</accession>
<name>A0ABS8UN29_DATST</name>
<gene>
    <name evidence="1" type="ORF">HAX54_017548</name>
</gene>
<dbReference type="EMBL" id="JACEIK010002164">
    <property type="protein sequence ID" value="MCD9559547.1"/>
    <property type="molecule type" value="Genomic_DNA"/>
</dbReference>
<keyword evidence="2" id="KW-1185">Reference proteome</keyword>
<sequence length="158" mass="17544">MVGLYPVISVKGQSRSVIIIPENALYEGWGSLITKVENFIKRKAEKNGEPITIGELKLNSIIGKGNYKEALHTALYASVLLGGCGGEDAPTHDDVKRWFQHTWKGAQNVQGARASIAALEQQVWCELSSIYWEVIEENIVSRGDSDVEFLMQRSKPLL</sequence>
<protein>
    <submittedName>
        <fullName evidence="1">Uncharacterized protein</fullName>
    </submittedName>
</protein>